<sequence>MNAQPESAPSAPHRDQPGDRAALLVIDMINPFDFDEADRVRPAAETAAAVIARLRAKADAHDVPTIYVNDNFGQWHSDRDRLIAAARPALAGAAIEPRERDFFIIKPQFSGFYSTNLAVLLPKLGVRRLILTGIATEICVLFTAADAHMRDYRLWVPENGVVALDSAHGAAALAIMNARMGARTTRFDDRAFATWLTDDAAD</sequence>
<organism evidence="3 4">
    <name type="scientific">Sphingomonas lycopersici</name>
    <dbReference type="NCBI Taxonomy" id="2951807"/>
    <lineage>
        <taxon>Bacteria</taxon>
        <taxon>Pseudomonadati</taxon>
        <taxon>Pseudomonadota</taxon>
        <taxon>Alphaproteobacteria</taxon>
        <taxon>Sphingomonadales</taxon>
        <taxon>Sphingomonadaceae</taxon>
        <taxon>Sphingomonas</taxon>
    </lineage>
</organism>
<proteinExistence type="predicted"/>
<evidence type="ECO:0000313" key="4">
    <source>
        <dbReference type="Proteomes" id="UP001165565"/>
    </source>
</evidence>
<evidence type="ECO:0000313" key="3">
    <source>
        <dbReference type="EMBL" id="MCW6536451.1"/>
    </source>
</evidence>
<dbReference type="InterPro" id="IPR050272">
    <property type="entry name" value="Isochorismatase-like_hydrls"/>
</dbReference>
<dbReference type="GO" id="GO:0016787">
    <property type="term" value="F:hydrolase activity"/>
    <property type="evidence" value="ECO:0007669"/>
    <property type="project" value="UniProtKB-KW"/>
</dbReference>
<name>A0AA42CVD2_9SPHN</name>
<dbReference type="Proteomes" id="UP001165565">
    <property type="component" value="Unassembled WGS sequence"/>
</dbReference>
<dbReference type="Gene3D" id="3.40.50.850">
    <property type="entry name" value="Isochorismatase-like"/>
    <property type="match status" value="1"/>
</dbReference>
<accession>A0AA42CVD2</accession>
<dbReference type="CDD" id="cd00431">
    <property type="entry name" value="cysteine_hydrolases"/>
    <property type="match status" value="1"/>
</dbReference>
<dbReference type="RefSeq" id="WP_265270003.1">
    <property type="nucleotide sequence ID" value="NZ_JANFAV010000013.1"/>
</dbReference>
<dbReference type="EMBL" id="JANFAV010000013">
    <property type="protein sequence ID" value="MCW6536451.1"/>
    <property type="molecule type" value="Genomic_DNA"/>
</dbReference>
<dbReference type="AlphaFoldDB" id="A0AA42CVD2"/>
<feature type="domain" description="Isochorismatase-like" evidence="2">
    <location>
        <begin position="21"/>
        <end position="184"/>
    </location>
</feature>
<comment type="caution">
    <text evidence="3">The sequence shown here is derived from an EMBL/GenBank/DDBJ whole genome shotgun (WGS) entry which is preliminary data.</text>
</comment>
<dbReference type="InterPro" id="IPR000868">
    <property type="entry name" value="Isochorismatase-like_dom"/>
</dbReference>
<dbReference type="Pfam" id="PF00857">
    <property type="entry name" value="Isochorismatase"/>
    <property type="match status" value="1"/>
</dbReference>
<protein>
    <submittedName>
        <fullName evidence="3">Cysteine hydrolase</fullName>
    </submittedName>
</protein>
<dbReference type="PANTHER" id="PTHR43540:SF6">
    <property type="entry name" value="ISOCHORISMATASE-LIKE DOMAIN-CONTAINING PROTEIN"/>
    <property type="match status" value="1"/>
</dbReference>
<gene>
    <name evidence="3" type="ORF">NEE01_16865</name>
</gene>
<reference evidence="3" key="1">
    <citation type="submission" date="2022-06" db="EMBL/GenBank/DDBJ databases">
        <title>Sphingomonas sp. nov. isolated from rhizosphere soil of tomato.</title>
        <authorList>
            <person name="Dong H."/>
            <person name="Gao R."/>
        </authorList>
    </citation>
    <scope>NUCLEOTIDE SEQUENCE</scope>
    <source>
        <strain evidence="3">MMSM24</strain>
    </source>
</reference>
<keyword evidence="4" id="KW-1185">Reference proteome</keyword>
<dbReference type="SUPFAM" id="SSF52499">
    <property type="entry name" value="Isochorismatase-like hydrolases"/>
    <property type="match status" value="1"/>
</dbReference>
<dbReference type="PANTHER" id="PTHR43540">
    <property type="entry name" value="PEROXYUREIDOACRYLATE/UREIDOACRYLATE AMIDOHYDROLASE-RELATED"/>
    <property type="match status" value="1"/>
</dbReference>
<evidence type="ECO:0000256" key="1">
    <source>
        <dbReference type="ARBA" id="ARBA00022801"/>
    </source>
</evidence>
<keyword evidence="1 3" id="KW-0378">Hydrolase</keyword>
<dbReference type="InterPro" id="IPR036380">
    <property type="entry name" value="Isochorismatase-like_sf"/>
</dbReference>
<evidence type="ECO:0000259" key="2">
    <source>
        <dbReference type="Pfam" id="PF00857"/>
    </source>
</evidence>